<reference evidence="2 3" key="1">
    <citation type="submission" date="2018-03" db="EMBL/GenBank/DDBJ databases">
        <title>Genomic Encyclopedia of Archaeal and Bacterial Type Strains, Phase II (KMG-II): from individual species to whole genera.</title>
        <authorList>
            <person name="Goeker M."/>
        </authorList>
    </citation>
    <scope>NUCLEOTIDE SEQUENCE [LARGE SCALE GENOMIC DNA]</scope>
    <source>
        <strain evidence="2 3">DSM 45312</strain>
    </source>
</reference>
<dbReference type="EMBL" id="PYGA01000009">
    <property type="protein sequence ID" value="PSK97020.1"/>
    <property type="molecule type" value="Genomic_DNA"/>
</dbReference>
<evidence type="ECO:0000313" key="2">
    <source>
        <dbReference type="EMBL" id="PSK97020.1"/>
    </source>
</evidence>
<feature type="transmembrane region" description="Helical" evidence="1">
    <location>
        <begin position="184"/>
        <end position="201"/>
    </location>
</feature>
<dbReference type="AlphaFoldDB" id="A0A2P8DIG8"/>
<evidence type="ECO:0000313" key="3">
    <source>
        <dbReference type="Proteomes" id="UP000240542"/>
    </source>
</evidence>
<keyword evidence="1" id="KW-0472">Membrane</keyword>
<accession>A0A2P8DIG8</accession>
<keyword evidence="3" id="KW-1185">Reference proteome</keyword>
<protein>
    <submittedName>
        <fullName evidence="2">PH (Pleckstrin Homology) domain-containing protein</fullName>
    </submittedName>
</protein>
<keyword evidence="1" id="KW-1133">Transmembrane helix</keyword>
<feature type="transmembrane region" description="Helical" evidence="1">
    <location>
        <begin position="12"/>
        <end position="29"/>
    </location>
</feature>
<gene>
    <name evidence="2" type="ORF">CLV63_10923</name>
</gene>
<sequence length="202" mass="21868">MKPLFAPFSRVLGWVWVVVAALLLIDVLLNGRDHASVIAAAVLLVTLGGDYVLWLRPRVVPTEAGVRIINPMREAFVPWSAFTWADVTDVLRVHAGDQVFRSWPLRETKRAKVRENLRRADGPIDLGADTDVRDLRPVELAARQLREEAERRKARSAPPAGEGGVATAEGAVAGEPAVLWSPDAVVAVGVPLLLLVAAILLG</sequence>
<feature type="transmembrane region" description="Helical" evidence="1">
    <location>
        <begin position="36"/>
        <end position="54"/>
    </location>
</feature>
<dbReference type="RefSeq" id="WP_211301313.1">
    <property type="nucleotide sequence ID" value="NZ_PYGA01000009.1"/>
</dbReference>
<keyword evidence="1" id="KW-0812">Transmembrane</keyword>
<evidence type="ECO:0000256" key="1">
    <source>
        <dbReference type="SAM" id="Phobius"/>
    </source>
</evidence>
<proteinExistence type="predicted"/>
<comment type="caution">
    <text evidence="2">The sequence shown here is derived from an EMBL/GenBank/DDBJ whole genome shotgun (WGS) entry which is preliminary data.</text>
</comment>
<organism evidence="2 3">
    <name type="scientific">Murinocardiopsis flavida</name>
    <dbReference type="NCBI Taxonomy" id="645275"/>
    <lineage>
        <taxon>Bacteria</taxon>
        <taxon>Bacillati</taxon>
        <taxon>Actinomycetota</taxon>
        <taxon>Actinomycetes</taxon>
        <taxon>Streptosporangiales</taxon>
        <taxon>Nocardiopsidaceae</taxon>
        <taxon>Murinocardiopsis</taxon>
    </lineage>
</organism>
<dbReference type="Proteomes" id="UP000240542">
    <property type="component" value="Unassembled WGS sequence"/>
</dbReference>
<name>A0A2P8DIG8_9ACTN</name>